<dbReference type="OrthoDB" id="414175at2759"/>
<dbReference type="AlphaFoldDB" id="A0A5N5TKT7"/>
<comment type="pathway">
    <text evidence="2">Protein modification; protein glycosylation.</text>
</comment>
<evidence type="ECO:0000259" key="12">
    <source>
        <dbReference type="Pfam" id="PF02434"/>
    </source>
</evidence>
<keyword evidence="11" id="KW-0472">Membrane</keyword>
<dbReference type="EMBL" id="SEYY01000672">
    <property type="protein sequence ID" value="KAB7506759.1"/>
    <property type="molecule type" value="Genomic_DNA"/>
</dbReference>
<dbReference type="EC" id="2.4.1.122" evidence="4"/>
<evidence type="ECO:0000313" key="13">
    <source>
        <dbReference type="EMBL" id="KAB7506759.1"/>
    </source>
</evidence>
<keyword evidence="8" id="KW-0547">Nucleotide-binding</keyword>
<keyword evidence="14" id="KW-1185">Reference proteome</keyword>
<dbReference type="Pfam" id="PF02434">
    <property type="entry name" value="Fringe"/>
    <property type="match status" value="1"/>
</dbReference>
<evidence type="ECO:0000256" key="10">
    <source>
        <dbReference type="ARBA" id="ARBA00022989"/>
    </source>
</evidence>
<dbReference type="InterPro" id="IPR003378">
    <property type="entry name" value="Fringe-like_glycosylTrfase"/>
</dbReference>
<dbReference type="GO" id="GO:0016020">
    <property type="term" value="C:membrane"/>
    <property type="evidence" value="ECO:0007669"/>
    <property type="project" value="UniProtKB-SubCell"/>
</dbReference>
<evidence type="ECO:0000256" key="3">
    <source>
        <dbReference type="ARBA" id="ARBA00006462"/>
    </source>
</evidence>
<dbReference type="InterPro" id="IPR026050">
    <property type="entry name" value="C1GALT1/C1GALT1_chp1"/>
</dbReference>
<comment type="similarity">
    <text evidence="3">Belongs to the glycosyltransferase 31 family. Beta3-Gal-T subfamily.</text>
</comment>
<dbReference type="PANTHER" id="PTHR23033">
    <property type="entry name" value="BETA1,3-GALACTOSYLTRANSFERASE"/>
    <property type="match status" value="1"/>
</dbReference>
<keyword evidence="10" id="KW-1133">Transmembrane helix</keyword>
<dbReference type="GO" id="GO:0016263">
    <property type="term" value="F:glycoprotein-N-acetylgalactosamine 3-beta-galactosyltransferase activity"/>
    <property type="evidence" value="ECO:0007669"/>
    <property type="project" value="UniProtKB-EC"/>
</dbReference>
<keyword evidence="5 13" id="KW-0328">Glycosyltransferase</keyword>
<evidence type="ECO:0000256" key="11">
    <source>
        <dbReference type="ARBA" id="ARBA00023136"/>
    </source>
</evidence>
<dbReference type="Gene3D" id="3.90.550.50">
    <property type="match status" value="1"/>
</dbReference>
<reference evidence="13 14" key="1">
    <citation type="journal article" date="2019" name="PLoS Biol.">
        <title>Sex chromosomes control vertical transmission of feminizing Wolbachia symbionts in an isopod.</title>
        <authorList>
            <person name="Becking T."/>
            <person name="Chebbi M.A."/>
            <person name="Giraud I."/>
            <person name="Moumen B."/>
            <person name="Laverre T."/>
            <person name="Caubet Y."/>
            <person name="Peccoud J."/>
            <person name="Gilbert C."/>
            <person name="Cordaux R."/>
        </authorList>
    </citation>
    <scope>NUCLEOTIDE SEQUENCE [LARGE SCALE GENOMIC DNA]</scope>
    <source>
        <strain evidence="13">ANa2</strain>
        <tissue evidence="13">Whole body excluding digestive tract and cuticle</tissue>
    </source>
</reference>
<evidence type="ECO:0000256" key="6">
    <source>
        <dbReference type="ARBA" id="ARBA00022679"/>
    </source>
</evidence>
<evidence type="ECO:0000256" key="4">
    <source>
        <dbReference type="ARBA" id="ARBA00012557"/>
    </source>
</evidence>
<evidence type="ECO:0000256" key="8">
    <source>
        <dbReference type="ARBA" id="ARBA00022741"/>
    </source>
</evidence>
<evidence type="ECO:0000256" key="5">
    <source>
        <dbReference type="ARBA" id="ARBA00022676"/>
    </source>
</evidence>
<dbReference type="PANTHER" id="PTHR23033:SF14">
    <property type="entry name" value="GLYCOPROTEIN-N-ACETYLGALACTOSAMINE 3-BETA-GALACTOSYLTRANSFERASE 1-RELATED"/>
    <property type="match status" value="1"/>
</dbReference>
<protein>
    <recommendedName>
        <fullName evidence="4">N-acetylgalactosaminide beta-1,3-galactosyltransferase</fullName>
        <ecNumber evidence="4">2.4.1.122</ecNumber>
    </recommendedName>
</protein>
<keyword evidence="9" id="KW-0735">Signal-anchor</keyword>
<evidence type="ECO:0000256" key="9">
    <source>
        <dbReference type="ARBA" id="ARBA00022968"/>
    </source>
</evidence>
<dbReference type="Proteomes" id="UP000326759">
    <property type="component" value="Unassembled WGS sequence"/>
</dbReference>
<name>A0A5N5TKT7_9CRUS</name>
<evidence type="ECO:0000256" key="1">
    <source>
        <dbReference type="ARBA" id="ARBA00004606"/>
    </source>
</evidence>
<organism evidence="13 14">
    <name type="scientific">Armadillidium nasatum</name>
    <dbReference type="NCBI Taxonomy" id="96803"/>
    <lineage>
        <taxon>Eukaryota</taxon>
        <taxon>Metazoa</taxon>
        <taxon>Ecdysozoa</taxon>
        <taxon>Arthropoda</taxon>
        <taxon>Crustacea</taxon>
        <taxon>Multicrustacea</taxon>
        <taxon>Malacostraca</taxon>
        <taxon>Eumalacostraca</taxon>
        <taxon>Peracarida</taxon>
        <taxon>Isopoda</taxon>
        <taxon>Oniscidea</taxon>
        <taxon>Crinocheta</taxon>
        <taxon>Armadillidiidae</taxon>
        <taxon>Armadillidium</taxon>
    </lineage>
</organism>
<evidence type="ECO:0000256" key="7">
    <source>
        <dbReference type="ARBA" id="ARBA00022692"/>
    </source>
</evidence>
<proteinExistence type="inferred from homology"/>
<evidence type="ECO:0000313" key="14">
    <source>
        <dbReference type="Proteomes" id="UP000326759"/>
    </source>
</evidence>
<keyword evidence="6 13" id="KW-0808">Transferase</keyword>
<gene>
    <name evidence="13" type="primary">C1GalTA_1</name>
    <name evidence="13" type="ORF">Anas_05463</name>
</gene>
<keyword evidence="7" id="KW-0812">Transmembrane</keyword>
<sequence length="294" mass="34227">MHKPTLLRVYQKLNVKADKYYEGRKFEFDEPISGPKLLCYLLIGPSTHSSAAHVRNTWGRRCDKIIFFSTKPDNFLNTVPLKIKEGYAYLWEKSKHALKHLYKNYYNDFDWFLKADDDTYVIVENLKSFLENRNHSSDPVYFGVKFKMFVKQGFMSGGGGYVFSKEALHRVVTEGFNSNDTSLCPHNTTSGAEDVNLGKCFESVGVVAEESHDEEGRPRFFSHNPMDLFFPTDLINHLHWYWKFVKHPHSLGPECCSQFSISFHGIEPRMMWVLEMLLYHIKVTGRQYGNNTYS</sequence>
<accession>A0A5N5TKT7</accession>
<comment type="caution">
    <text evidence="13">The sequence shown here is derived from an EMBL/GenBank/DDBJ whole genome shotgun (WGS) entry which is preliminary data.</text>
</comment>
<feature type="domain" description="Fringe-like glycosyltransferase" evidence="12">
    <location>
        <begin position="54"/>
        <end position="207"/>
    </location>
</feature>
<evidence type="ECO:0000256" key="2">
    <source>
        <dbReference type="ARBA" id="ARBA00004922"/>
    </source>
</evidence>
<dbReference type="GO" id="GO:0000166">
    <property type="term" value="F:nucleotide binding"/>
    <property type="evidence" value="ECO:0007669"/>
    <property type="project" value="UniProtKB-KW"/>
</dbReference>
<comment type="subcellular location">
    <subcellularLocation>
        <location evidence="1">Membrane</location>
        <topology evidence="1">Single-pass type II membrane protein</topology>
    </subcellularLocation>
</comment>